<dbReference type="GO" id="GO:0016887">
    <property type="term" value="F:ATP hydrolysis activity"/>
    <property type="evidence" value="ECO:0007669"/>
    <property type="project" value="InterPro"/>
</dbReference>
<dbReference type="Gene3D" id="3.40.50.300">
    <property type="entry name" value="P-loop containing nucleotide triphosphate hydrolases"/>
    <property type="match status" value="1"/>
</dbReference>
<dbReference type="InterPro" id="IPR003593">
    <property type="entry name" value="AAA+_ATPase"/>
</dbReference>
<evidence type="ECO:0000259" key="7">
    <source>
        <dbReference type="PROSITE" id="PS50893"/>
    </source>
</evidence>
<evidence type="ECO:0000256" key="3">
    <source>
        <dbReference type="ARBA" id="ARBA00022741"/>
    </source>
</evidence>
<dbReference type="EMBL" id="BSPG01000001">
    <property type="protein sequence ID" value="GLS42057.1"/>
    <property type="molecule type" value="Genomic_DNA"/>
</dbReference>
<dbReference type="GO" id="GO:0005524">
    <property type="term" value="F:ATP binding"/>
    <property type="evidence" value="ECO:0007669"/>
    <property type="project" value="UniProtKB-KW"/>
</dbReference>
<dbReference type="Proteomes" id="UP000517759">
    <property type="component" value="Unassembled WGS sequence"/>
</dbReference>
<dbReference type="PANTHER" id="PTHR42794">
    <property type="entry name" value="HEMIN IMPORT ATP-BINDING PROTEIN HMUV"/>
    <property type="match status" value="1"/>
</dbReference>
<gene>
    <name evidence="8" type="ORF">GCM10007884_00420</name>
    <name evidence="9" type="ORF">GGR33_001706</name>
</gene>
<reference evidence="9 10" key="3">
    <citation type="submission" date="2020-08" db="EMBL/GenBank/DDBJ databases">
        <title>Genomic Encyclopedia of Type Strains, Phase IV (KMG-IV): sequencing the most valuable type-strain genomes for metagenomic binning, comparative biology and taxonomic classification.</title>
        <authorList>
            <person name="Goeker M."/>
        </authorList>
    </citation>
    <scope>NUCLEOTIDE SEQUENCE [LARGE SCALE GENOMIC DNA]</scope>
    <source>
        <strain evidence="9 10">DSM 24105</strain>
    </source>
</reference>
<dbReference type="PROSITE" id="PS50893">
    <property type="entry name" value="ABC_TRANSPORTER_2"/>
    <property type="match status" value="1"/>
</dbReference>
<accession>A0A7W6F6N2</accession>
<dbReference type="Proteomes" id="UP001156881">
    <property type="component" value="Unassembled WGS sequence"/>
</dbReference>
<keyword evidence="2" id="KW-0813">Transport</keyword>
<evidence type="ECO:0000256" key="1">
    <source>
        <dbReference type="ARBA" id="ARBA00005417"/>
    </source>
</evidence>
<dbReference type="InterPro" id="IPR017871">
    <property type="entry name" value="ABC_transporter-like_CS"/>
</dbReference>
<dbReference type="InterPro" id="IPR003439">
    <property type="entry name" value="ABC_transporter-like_ATP-bd"/>
</dbReference>
<name>A0A7W6F6N2_9HYPH</name>
<comment type="similarity">
    <text evidence="1">Belongs to the ABC transporter superfamily.</text>
</comment>
<dbReference type="Pfam" id="PF00005">
    <property type="entry name" value="ABC_tran"/>
    <property type="match status" value="1"/>
</dbReference>
<evidence type="ECO:0000256" key="5">
    <source>
        <dbReference type="ARBA" id="ARBA00022967"/>
    </source>
</evidence>
<comment type="caution">
    <text evidence="9">The sequence shown here is derived from an EMBL/GenBank/DDBJ whole genome shotgun (WGS) entry which is preliminary data.</text>
</comment>
<evidence type="ECO:0000313" key="8">
    <source>
        <dbReference type="EMBL" id="GLS42057.1"/>
    </source>
</evidence>
<dbReference type="PANTHER" id="PTHR42794:SF1">
    <property type="entry name" value="HEMIN IMPORT ATP-BINDING PROTEIN HMUV"/>
    <property type="match status" value="1"/>
</dbReference>
<dbReference type="FunFam" id="3.40.50.300:FF:000134">
    <property type="entry name" value="Iron-enterobactin ABC transporter ATP-binding protein"/>
    <property type="match status" value="1"/>
</dbReference>
<protein>
    <submittedName>
        <fullName evidence="8">ABC transporter</fullName>
    </submittedName>
    <submittedName>
        <fullName evidence="9">Iron complex transport system ATP-binding protein</fullName>
    </submittedName>
</protein>
<dbReference type="SUPFAM" id="SSF52540">
    <property type="entry name" value="P-loop containing nucleoside triphosphate hydrolases"/>
    <property type="match status" value="1"/>
</dbReference>
<dbReference type="AlphaFoldDB" id="A0A7W6F6N2"/>
<keyword evidence="11" id="KW-1185">Reference proteome</keyword>
<proteinExistence type="inferred from homology"/>
<comment type="function">
    <text evidence="6">Part of the ABC transporter complex HmuTUV involved in hemin import. Responsible for energy coupling to the transport system.</text>
</comment>
<sequence>MRLAVENAVIRLGGRTILNGVTLGVGPGEFVGLVGPNGAGKTTLLRLLAGLIAPATGRVTIDDRPLNDVSRDERARRLSAFFQNAGIGWPMRVREIVGLGRLPHRRTFAAESAADQEAIARAMAMTEVAGLADRIEPTLSSGERMRVLLARALCVEAEMLLADEPITALDPAHQLDVMALLRRVSHDGAGVIAVLHDLTLAARYCDRLVVMAEGRIVADGAPATALQDGLLRSVFGVTAQRGSHVDGGAYILPWARAGREPGETRP</sequence>
<dbReference type="EMBL" id="JACIDN010000003">
    <property type="protein sequence ID" value="MBB3902211.1"/>
    <property type="molecule type" value="Genomic_DNA"/>
</dbReference>
<keyword evidence="5" id="KW-1278">Translocase</keyword>
<reference evidence="8" key="1">
    <citation type="journal article" date="2014" name="Int. J. Syst. Evol. Microbiol.">
        <title>Complete genome of a new Firmicutes species belonging to the dominant human colonic microbiota ('Ruminococcus bicirculans') reveals two chromosomes and a selective capacity to utilize plant glucans.</title>
        <authorList>
            <consortium name="NISC Comparative Sequencing Program"/>
            <person name="Wegmann U."/>
            <person name="Louis P."/>
            <person name="Goesmann A."/>
            <person name="Henrissat B."/>
            <person name="Duncan S.H."/>
            <person name="Flint H.J."/>
        </authorList>
    </citation>
    <scope>NUCLEOTIDE SEQUENCE</scope>
    <source>
        <strain evidence="8">NBRC 107710</strain>
    </source>
</reference>
<organism evidence="9 10">
    <name type="scientific">Methylobacterium brachythecii</name>
    <dbReference type="NCBI Taxonomy" id="1176177"/>
    <lineage>
        <taxon>Bacteria</taxon>
        <taxon>Pseudomonadati</taxon>
        <taxon>Pseudomonadota</taxon>
        <taxon>Alphaproteobacteria</taxon>
        <taxon>Hyphomicrobiales</taxon>
        <taxon>Methylobacteriaceae</taxon>
        <taxon>Methylobacterium</taxon>
    </lineage>
</organism>
<evidence type="ECO:0000256" key="2">
    <source>
        <dbReference type="ARBA" id="ARBA00022448"/>
    </source>
</evidence>
<reference evidence="8" key="4">
    <citation type="submission" date="2023-01" db="EMBL/GenBank/DDBJ databases">
        <title>Draft genome sequence of Methylobacterium brachythecii strain NBRC 107710.</title>
        <authorList>
            <person name="Sun Q."/>
            <person name="Mori K."/>
        </authorList>
    </citation>
    <scope>NUCLEOTIDE SEQUENCE</scope>
    <source>
        <strain evidence="8">NBRC 107710</strain>
    </source>
</reference>
<reference evidence="11" key="2">
    <citation type="journal article" date="2019" name="Int. J. Syst. Evol. Microbiol.">
        <title>The Global Catalogue of Microorganisms (GCM) 10K type strain sequencing project: providing services to taxonomists for standard genome sequencing and annotation.</title>
        <authorList>
            <consortium name="The Broad Institute Genomics Platform"/>
            <consortium name="The Broad Institute Genome Sequencing Center for Infectious Disease"/>
            <person name="Wu L."/>
            <person name="Ma J."/>
        </authorList>
    </citation>
    <scope>NUCLEOTIDE SEQUENCE [LARGE SCALE GENOMIC DNA]</scope>
    <source>
        <strain evidence="11">NBRC 107710</strain>
    </source>
</reference>
<evidence type="ECO:0000313" key="11">
    <source>
        <dbReference type="Proteomes" id="UP001156881"/>
    </source>
</evidence>
<evidence type="ECO:0000256" key="6">
    <source>
        <dbReference type="ARBA" id="ARBA00037066"/>
    </source>
</evidence>
<dbReference type="CDD" id="cd03214">
    <property type="entry name" value="ABC_Iron-Siderophores_B12_Hemin"/>
    <property type="match status" value="1"/>
</dbReference>
<dbReference type="InterPro" id="IPR027417">
    <property type="entry name" value="P-loop_NTPase"/>
</dbReference>
<evidence type="ECO:0000313" key="9">
    <source>
        <dbReference type="EMBL" id="MBB3902211.1"/>
    </source>
</evidence>
<feature type="domain" description="ABC transporter" evidence="7">
    <location>
        <begin position="3"/>
        <end position="238"/>
    </location>
</feature>
<dbReference type="PROSITE" id="PS00211">
    <property type="entry name" value="ABC_TRANSPORTER_1"/>
    <property type="match status" value="1"/>
</dbReference>
<dbReference type="SMART" id="SM00382">
    <property type="entry name" value="AAA"/>
    <property type="match status" value="1"/>
</dbReference>
<keyword evidence="3" id="KW-0547">Nucleotide-binding</keyword>
<keyword evidence="4 9" id="KW-0067">ATP-binding</keyword>
<dbReference type="RefSeq" id="WP_183503941.1">
    <property type="nucleotide sequence ID" value="NZ_BSPG01000001.1"/>
</dbReference>
<evidence type="ECO:0000313" key="10">
    <source>
        <dbReference type="Proteomes" id="UP000517759"/>
    </source>
</evidence>
<evidence type="ECO:0000256" key="4">
    <source>
        <dbReference type="ARBA" id="ARBA00022840"/>
    </source>
</evidence>